<evidence type="ECO:0000259" key="16">
    <source>
        <dbReference type="Pfam" id="PF01433"/>
    </source>
</evidence>
<dbReference type="CDD" id="cd09601">
    <property type="entry name" value="M1_APN-Q_like"/>
    <property type="match status" value="1"/>
</dbReference>
<evidence type="ECO:0000256" key="14">
    <source>
        <dbReference type="PIRSR" id="PIRSR634016-3"/>
    </source>
</evidence>
<dbReference type="PANTHER" id="PTHR11533">
    <property type="entry name" value="PROTEASE M1 ZINC METALLOPROTEASE"/>
    <property type="match status" value="1"/>
</dbReference>
<dbReference type="InterPro" id="IPR034016">
    <property type="entry name" value="M1_APN-typ"/>
</dbReference>
<reference evidence="18" key="1">
    <citation type="submission" date="2025-08" db="UniProtKB">
        <authorList>
            <consortium name="Ensembl"/>
        </authorList>
    </citation>
    <scope>IDENTIFICATION</scope>
</reference>
<dbReference type="GO" id="GO:0042277">
    <property type="term" value="F:peptide binding"/>
    <property type="evidence" value="ECO:0007669"/>
    <property type="project" value="TreeGrafter"/>
</dbReference>
<evidence type="ECO:0000256" key="8">
    <source>
        <dbReference type="ARBA" id="ARBA00022968"/>
    </source>
</evidence>
<dbReference type="AlphaFoldDB" id="A0A3Q4I6I5"/>
<dbReference type="InterPro" id="IPR050344">
    <property type="entry name" value="Peptidase_M1_aminopeptidases"/>
</dbReference>
<keyword evidence="11" id="KW-0472">Membrane</keyword>
<evidence type="ECO:0000256" key="4">
    <source>
        <dbReference type="ARBA" id="ARBA00022692"/>
    </source>
</evidence>
<feature type="binding site" evidence="14">
    <location>
        <position position="349"/>
    </location>
    <ligand>
        <name>Zn(2+)</name>
        <dbReference type="ChEBI" id="CHEBI:29105"/>
        <note>catalytic</note>
    </ligand>
</feature>
<keyword evidence="10" id="KW-0482">Metalloprotease</keyword>
<evidence type="ECO:0000256" key="6">
    <source>
        <dbReference type="ARBA" id="ARBA00022801"/>
    </source>
</evidence>
<dbReference type="FunFam" id="2.60.40.1730:FF:000001">
    <property type="entry name" value="Leucyl-cystinyl aminopeptidase"/>
    <property type="match status" value="1"/>
</dbReference>
<dbReference type="SUPFAM" id="SSF63737">
    <property type="entry name" value="Leukotriene A4 hydrolase N-terminal domain"/>
    <property type="match status" value="1"/>
</dbReference>
<dbReference type="InterPro" id="IPR045357">
    <property type="entry name" value="Aminopeptidase_N-like_N"/>
</dbReference>
<dbReference type="GO" id="GO:0005615">
    <property type="term" value="C:extracellular space"/>
    <property type="evidence" value="ECO:0007669"/>
    <property type="project" value="TreeGrafter"/>
</dbReference>
<dbReference type="InterPro" id="IPR001930">
    <property type="entry name" value="Peptidase_M1"/>
</dbReference>
<evidence type="ECO:0000313" key="19">
    <source>
        <dbReference type="Proteomes" id="UP000261580"/>
    </source>
</evidence>
<dbReference type="GO" id="GO:0008270">
    <property type="term" value="F:zinc ion binding"/>
    <property type="evidence" value="ECO:0007669"/>
    <property type="project" value="InterPro"/>
</dbReference>
<dbReference type="InterPro" id="IPR014782">
    <property type="entry name" value="Peptidase_M1_dom"/>
</dbReference>
<reference evidence="18" key="2">
    <citation type="submission" date="2025-09" db="UniProtKB">
        <authorList>
            <consortium name="Ensembl"/>
        </authorList>
    </citation>
    <scope>IDENTIFICATION</scope>
</reference>
<evidence type="ECO:0000256" key="12">
    <source>
        <dbReference type="ARBA" id="ARBA00023180"/>
    </source>
</evidence>
<feature type="domain" description="Peptidase M1 membrane alanine aminopeptidase" evidence="16">
    <location>
        <begin position="277"/>
        <end position="485"/>
    </location>
</feature>
<feature type="site" description="Transition state stabilizer" evidence="15">
    <location>
        <position position="434"/>
    </location>
</feature>
<keyword evidence="19" id="KW-1185">Reference proteome</keyword>
<evidence type="ECO:0000256" key="5">
    <source>
        <dbReference type="ARBA" id="ARBA00022723"/>
    </source>
</evidence>
<accession>A0A3Q4I6I5</accession>
<keyword evidence="3" id="KW-0645">Protease</keyword>
<evidence type="ECO:0000256" key="11">
    <source>
        <dbReference type="ARBA" id="ARBA00023136"/>
    </source>
</evidence>
<sequence length="505" mass="57349">EIFLNLNVVHLRHELLNEALIHILAQLPNQTKAKDLPIATNGQPFPWDRMRLPTTVTPLHYDLAIHPNLTTLDFTGVVRIELDVHEDTNTVILHAKQMQISDVFLLAPEGIKRLKVLEYPRFHQLALLSDSVLIKGRKYEVHLAFAANLSDSFHGFYKGSYRTSSGEVRVLASTQFEATFARGAFPCFDEPAFKANFTIRIIREPRHIAISNMPMVNVKTVELPGGLLEDHFDTTVKMSTYLVAYIVSDFKSVSKTTQHGVKISIYAVPEKIDQTAFALDAAVKLLDFYDDYFDIPYPLPKQDLAAIPDFQSGAMENWGLTTYRETGLLFDPEKSSASDKLGITKVIAHELAHQWFGNLVTMEWWNDLWLNEGFAKFMEFISLDITYPELHVDDFFLAKCFEAMEVDSLSSSHPVSTPVENPTQIQEMFDDVSYDKGACILNMLRDFLTPEAFEIGIVRYLKRYSYQNTVNSHLWESLTNVSDIPVADPADVQDQCLQHRPPLSA</sequence>
<dbReference type="Pfam" id="PF17900">
    <property type="entry name" value="Peptidase_M1_N"/>
    <property type="match status" value="1"/>
</dbReference>
<organism evidence="18 19">
    <name type="scientific">Neolamprologus brichardi</name>
    <name type="common">Fairy cichlid</name>
    <name type="synonym">Lamprologus brichardi</name>
    <dbReference type="NCBI Taxonomy" id="32507"/>
    <lineage>
        <taxon>Eukaryota</taxon>
        <taxon>Metazoa</taxon>
        <taxon>Chordata</taxon>
        <taxon>Craniata</taxon>
        <taxon>Vertebrata</taxon>
        <taxon>Euteleostomi</taxon>
        <taxon>Actinopterygii</taxon>
        <taxon>Neopterygii</taxon>
        <taxon>Teleostei</taxon>
        <taxon>Neoteleostei</taxon>
        <taxon>Acanthomorphata</taxon>
        <taxon>Ovalentaria</taxon>
        <taxon>Cichlomorphae</taxon>
        <taxon>Cichliformes</taxon>
        <taxon>Cichlidae</taxon>
        <taxon>African cichlids</taxon>
        <taxon>Pseudocrenilabrinae</taxon>
        <taxon>Lamprologini</taxon>
        <taxon>Neolamprologus</taxon>
    </lineage>
</organism>
<dbReference type="GO" id="GO:0043171">
    <property type="term" value="P:peptide catabolic process"/>
    <property type="evidence" value="ECO:0007669"/>
    <property type="project" value="TreeGrafter"/>
</dbReference>
<dbReference type="Bgee" id="ENSNBRG00000022358">
    <property type="expression patterns" value="Expressed in blood and 6 other cell types or tissues"/>
</dbReference>
<evidence type="ECO:0000256" key="3">
    <source>
        <dbReference type="ARBA" id="ARBA00022670"/>
    </source>
</evidence>
<dbReference type="GO" id="GO:0005737">
    <property type="term" value="C:cytoplasm"/>
    <property type="evidence" value="ECO:0007669"/>
    <property type="project" value="TreeGrafter"/>
</dbReference>
<keyword evidence="6" id="KW-0378">Hydrolase</keyword>
<proteinExistence type="inferred from homology"/>
<evidence type="ECO:0000256" key="10">
    <source>
        <dbReference type="ARBA" id="ARBA00023049"/>
    </source>
</evidence>
<dbReference type="Gene3D" id="1.10.390.10">
    <property type="entry name" value="Neutral Protease Domain 2"/>
    <property type="match status" value="1"/>
</dbReference>
<dbReference type="PANTHER" id="PTHR11533:SF156">
    <property type="entry name" value="ENDOPLASMIC RETICULUM AMINOPEPTIDASE 1"/>
    <property type="match status" value="1"/>
</dbReference>
<dbReference type="GO" id="GO:0016020">
    <property type="term" value="C:membrane"/>
    <property type="evidence" value="ECO:0007669"/>
    <property type="project" value="UniProtKB-SubCell"/>
</dbReference>
<keyword evidence="9" id="KW-1133">Transmembrane helix</keyword>
<dbReference type="Pfam" id="PF01433">
    <property type="entry name" value="Peptidase_M1"/>
    <property type="match status" value="1"/>
</dbReference>
<evidence type="ECO:0000256" key="1">
    <source>
        <dbReference type="ARBA" id="ARBA00004606"/>
    </source>
</evidence>
<feature type="binding site" evidence="14">
    <location>
        <position position="372"/>
    </location>
    <ligand>
        <name>Zn(2+)</name>
        <dbReference type="ChEBI" id="CHEBI:29105"/>
        <note>catalytic</note>
    </ligand>
</feature>
<keyword evidence="4" id="KW-0812">Transmembrane</keyword>
<keyword evidence="7 14" id="KW-0862">Zinc</keyword>
<dbReference type="GeneTree" id="ENSGT00940000159086"/>
<dbReference type="Ensembl" id="ENSNBRT00000030266.1">
    <property type="protein sequence ID" value="ENSNBRP00000029508.1"/>
    <property type="gene ID" value="ENSNBRG00000022358.1"/>
</dbReference>
<keyword evidence="5 14" id="KW-0479">Metal-binding</keyword>
<evidence type="ECO:0000313" key="18">
    <source>
        <dbReference type="Ensembl" id="ENSNBRP00000029508.1"/>
    </source>
</evidence>
<evidence type="ECO:0000256" key="13">
    <source>
        <dbReference type="PIRSR" id="PIRSR634016-1"/>
    </source>
</evidence>
<dbReference type="SUPFAM" id="SSF55486">
    <property type="entry name" value="Metalloproteases ('zincins'), catalytic domain"/>
    <property type="match status" value="1"/>
</dbReference>
<comment type="cofactor">
    <cofactor evidence="14">
        <name>Zn(2+)</name>
        <dbReference type="ChEBI" id="CHEBI:29105"/>
    </cofactor>
    <text evidence="14">Binds 1 zinc ion per subunit.</text>
</comment>
<feature type="domain" description="Aminopeptidase N-like N-terminal" evidence="17">
    <location>
        <begin position="58"/>
        <end position="242"/>
    </location>
</feature>
<comment type="subcellular location">
    <subcellularLocation>
        <location evidence="1">Membrane</location>
        <topology evidence="1">Single-pass type II membrane protein</topology>
    </subcellularLocation>
</comment>
<evidence type="ECO:0000256" key="15">
    <source>
        <dbReference type="PIRSR" id="PIRSR634016-4"/>
    </source>
</evidence>
<evidence type="ECO:0000256" key="7">
    <source>
        <dbReference type="ARBA" id="ARBA00022833"/>
    </source>
</evidence>
<name>A0A3Q4I6I5_NEOBR</name>
<evidence type="ECO:0000256" key="2">
    <source>
        <dbReference type="ARBA" id="ARBA00010136"/>
    </source>
</evidence>
<dbReference type="PRINTS" id="PR00756">
    <property type="entry name" value="ALADIPTASE"/>
</dbReference>
<dbReference type="FunFam" id="1.10.390.10:FF:000007">
    <property type="entry name" value="Aminopeptidase"/>
    <property type="match status" value="1"/>
</dbReference>
<keyword evidence="8" id="KW-0735">Signal-anchor</keyword>
<dbReference type="GO" id="GO:0070006">
    <property type="term" value="F:metalloaminopeptidase activity"/>
    <property type="evidence" value="ECO:0007669"/>
    <property type="project" value="TreeGrafter"/>
</dbReference>
<evidence type="ECO:0000256" key="9">
    <source>
        <dbReference type="ARBA" id="ARBA00022989"/>
    </source>
</evidence>
<keyword evidence="12" id="KW-0325">Glycoprotein</keyword>
<dbReference type="InterPro" id="IPR042097">
    <property type="entry name" value="Aminopeptidase_N-like_N_sf"/>
</dbReference>
<comment type="similarity">
    <text evidence="2">Belongs to the peptidase M1 family.</text>
</comment>
<dbReference type="InterPro" id="IPR027268">
    <property type="entry name" value="Peptidase_M4/M1_CTD_sf"/>
</dbReference>
<protein>
    <submittedName>
        <fullName evidence="18">Endoplasmic reticulum aminopeptidase 1b</fullName>
    </submittedName>
</protein>
<dbReference type="Proteomes" id="UP000261580">
    <property type="component" value="Unassembled WGS sequence"/>
</dbReference>
<dbReference type="Gene3D" id="2.60.40.1730">
    <property type="entry name" value="tricorn interacting facor f3 domain"/>
    <property type="match status" value="1"/>
</dbReference>
<feature type="binding site" evidence="14">
    <location>
        <position position="353"/>
    </location>
    <ligand>
        <name>Zn(2+)</name>
        <dbReference type="ChEBI" id="CHEBI:29105"/>
        <note>catalytic</note>
    </ligand>
</feature>
<feature type="active site" description="Proton acceptor" evidence="13">
    <location>
        <position position="350"/>
    </location>
</feature>
<dbReference type="GO" id="GO:0006508">
    <property type="term" value="P:proteolysis"/>
    <property type="evidence" value="ECO:0007669"/>
    <property type="project" value="UniProtKB-KW"/>
</dbReference>
<evidence type="ECO:0000259" key="17">
    <source>
        <dbReference type="Pfam" id="PF17900"/>
    </source>
</evidence>